<proteinExistence type="predicted"/>
<dbReference type="Pfam" id="PF06305">
    <property type="entry name" value="LapA_dom"/>
    <property type="match status" value="1"/>
</dbReference>
<comment type="caution">
    <text evidence="8">The sequence shown here is derived from an EMBL/GenBank/DDBJ whole genome shotgun (WGS) entry which is preliminary data.</text>
</comment>
<dbReference type="InterPro" id="IPR010445">
    <property type="entry name" value="LapA_dom"/>
</dbReference>
<keyword evidence="3 6" id="KW-1133">Transmembrane helix</keyword>
<dbReference type="eggNOG" id="ENOG5031GM6">
    <property type="taxonomic scope" value="Bacteria"/>
</dbReference>
<keyword evidence="2 6" id="KW-0812">Transmembrane</keyword>
<reference evidence="8 9" key="1">
    <citation type="submission" date="2013-09" db="EMBL/GenBank/DDBJ databases">
        <title>Genome sequencing of Arenimonas oryziterrae.</title>
        <authorList>
            <person name="Chen F."/>
            <person name="Wang G."/>
        </authorList>
    </citation>
    <scope>NUCLEOTIDE SEQUENCE [LARGE SCALE GENOMIC DNA]</scope>
    <source>
        <strain evidence="8 9">YC6267</strain>
    </source>
</reference>
<keyword evidence="4 6" id="KW-0472">Membrane</keyword>
<evidence type="ECO:0000256" key="3">
    <source>
        <dbReference type="ARBA" id="ARBA00022989"/>
    </source>
</evidence>
<feature type="transmembrane region" description="Helical" evidence="6">
    <location>
        <begin position="44"/>
        <end position="67"/>
    </location>
</feature>
<sequence length="96" mass="10358">MRLIKSLFALLFIAIGVIFGALNKQIVHVDLWVRGFDARLGLTLLTVLLAGALIGGLVVTAGVVWPLRRRLHKAVGSSSGPDNQELGEDKENAWPS</sequence>
<keyword evidence="9" id="KW-1185">Reference proteome</keyword>
<organism evidence="8 9">
    <name type="scientific">Arenimonas oryziterrae DSM 21050 = YC6267</name>
    <dbReference type="NCBI Taxonomy" id="1121015"/>
    <lineage>
        <taxon>Bacteria</taxon>
        <taxon>Pseudomonadati</taxon>
        <taxon>Pseudomonadota</taxon>
        <taxon>Gammaproteobacteria</taxon>
        <taxon>Lysobacterales</taxon>
        <taxon>Lysobacteraceae</taxon>
        <taxon>Arenimonas</taxon>
    </lineage>
</organism>
<gene>
    <name evidence="8" type="ORF">N789_00135</name>
</gene>
<dbReference type="AlphaFoldDB" id="A0A091AW05"/>
<evidence type="ECO:0000256" key="4">
    <source>
        <dbReference type="ARBA" id="ARBA00023136"/>
    </source>
</evidence>
<evidence type="ECO:0000256" key="5">
    <source>
        <dbReference type="SAM" id="MobiDB-lite"/>
    </source>
</evidence>
<evidence type="ECO:0000313" key="8">
    <source>
        <dbReference type="EMBL" id="KFN44448.1"/>
    </source>
</evidence>
<dbReference type="STRING" id="1121015.GCA_000420545_00974"/>
<feature type="region of interest" description="Disordered" evidence="5">
    <location>
        <begin position="74"/>
        <end position="96"/>
    </location>
</feature>
<evidence type="ECO:0000259" key="7">
    <source>
        <dbReference type="Pfam" id="PF06305"/>
    </source>
</evidence>
<feature type="domain" description="Lipopolysaccharide assembly protein A" evidence="7">
    <location>
        <begin position="23"/>
        <end position="73"/>
    </location>
</feature>
<evidence type="ECO:0000256" key="1">
    <source>
        <dbReference type="ARBA" id="ARBA00022475"/>
    </source>
</evidence>
<protein>
    <recommendedName>
        <fullName evidence="7">Lipopolysaccharide assembly protein A domain-containing protein</fullName>
    </recommendedName>
</protein>
<name>A0A091AW05_9GAMM</name>
<dbReference type="OrthoDB" id="6028404at2"/>
<dbReference type="RefSeq" id="WP_022968620.1">
    <property type="nucleotide sequence ID" value="NZ_ATVD01000002.1"/>
</dbReference>
<dbReference type="EMBL" id="AVCI01000001">
    <property type="protein sequence ID" value="KFN44448.1"/>
    <property type="molecule type" value="Genomic_DNA"/>
</dbReference>
<evidence type="ECO:0000256" key="6">
    <source>
        <dbReference type="SAM" id="Phobius"/>
    </source>
</evidence>
<dbReference type="Proteomes" id="UP000029385">
    <property type="component" value="Unassembled WGS sequence"/>
</dbReference>
<dbReference type="PATRIC" id="fig|1121015.4.peg.28"/>
<keyword evidence="1" id="KW-1003">Cell membrane</keyword>
<evidence type="ECO:0000256" key="2">
    <source>
        <dbReference type="ARBA" id="ARBA00022692"/>
    </source>
</evidence>
<accession>A0A091AW05</accession>
<evidence type="ECO:0000313" key="9">
    <source>
        <dbReference type="Proteomes" id="UP000029385"/>
    </source>
</evidence>
<feature type="compositionally biased region" description="Basic and acidic residues" evidence="5">
    <location>
        <begin position="87"/>
        <end position="96"/>
    </location>
</feature>
<dbReference type="GO" id="GO:0005886">
    <property type="term" value="C:plasma membrane"/>
    <property type="evidence" value="ECO:0007669"/>
    <property type="project" value="InterPro"/>
</dbReference>